<evidence type="ECO:0000256" key="7">
    <source>
        <dbReference type="ARBA" id="ARBA00022729"/>
    </source>
</evidence>
<feature type="signal peptide" evidence="16">
    <location>
        <begin position="1"/>
        <end position="40"/>
    </location>
</feature>
<dbReference type="InterPro" id="IPR036942">
    <property type="entry name" value="Beta-barrel_TonB_sf"/>
</dbReference>
<dbReference type="Gene3D" id="2.170.130.10">
    <property type="entry name" value="TonB-dependent receptor, plug domain"/>
    <property type="match status" value="1"/>
</dbReference>
<reference evidence="18 19" key="1">
    <citation type="submission" date="2018-03" db="EMBL/GenBank/DDBJ databases">
        <title>The draft genome of Mesorhizobium sp. 6GN-30.</title>
        <authorList>
            <person name="Liu L."/>
            <person name="Li L."/>
            <person name="Wang T."/>
            <person name="Zhang X."/>
            <person name="Liang L."/>
        </authorList>
    </citation>
    <scope>NUCLEOTIDE SEQUENCE [LARGE SCALE GENOMIC DNA]</scope>
    <source>
        <strain evidence="18 19">6GN30</strain>
    </source>
</reference>
<dbReference type="PROSITE" id="PS52016">
    <property type="entry name" value="TONB_DEPENDENT_REC_3"/>
    <property type="match status" value="1"/>
</dbReference>
<evidence type="ECO:0000259" key="17">
    <source>
        <dbReference type="SMART" id="SM00965"/>
    </source>
</evidence>
<dbReference type="GO" id="GO:0044718">
    <property type="term" value="P:siderophore transmembrane transport"/>
    <property type="evidence" value="ECO:0007669"/>
    <property type="project" value="TreeGrafter"/>
</dbReference>
<keyword evidence="6 13" id="KW-0812">Transmembrane</keyword>
<evidence type="ECO:0000256" key="6">
    <source>
        <dbReference type="ARBA" id="ARBA00022692"/>
    </source>
</evidence>
<comment type="subcellular location">
    <subcellularLocation>
        <location evidence="1 13">Cell outer membrane</location>
        <topology evidence="1 13">Multi-pass membrane protein</topology>
    </subcellularLocation>
</comment>
<keyword evidence="7 16" id="KW-0732">Signal</keyword>
<evidence type="ECO:0000256" key="11">
    <source>
        <dbReference type="ARBA" id="ARBA00023170"/>
    </source>
</evidence>
<dbReference type="Gene3D" id="2.40.170.20">
    <property type="entry name" value="TonB-dependent receptor, beta-barrel domain"/>
    <property type="match status" value="1"/>
</dbReference>
<dbReference type="InterPro" id="IPR012910">
    <property type="entry name" value="Plug_dom"/>
</dbReference>
<evidence type="ECO:0000256" key="10">
    <source>
        <dbReference type="ARBA" id="ARBA00023136"/>
    </source>
</evidence>
<evidence type="ECO:0000256" key="1">
    <source>
        <dbReference type="ARBA" id="ARBA00004571"/>
    </source>
</evidence>
<gene>
    <name evidence="18" type="ORF">C7I84_14170</name>
</gene>
<feature type="chain" id="PRO_5015146725" description="Secretin/TonB short N-terminal domain-containing protein" evidence="16">
    <location>
        <begin position="41"/>
        <end position="874"/>
    </location>
</feature>
<comment type="similarity">
    <text evidence="2 13 15">Belongs to the TonB-dependent receptor family.</text>
</comment>
<dbReference type="InterPro" id="IPR010917">
    <property type="entry name" value="TonB_rcpt_CS"/>
</dbReference>
<feature type="domain" description="Secretin/TonB short N-terminal" evidence="17">
    <location>
        <begin position="80"/>
        <end position="131"/>
    </location>
</feature>
<keyword evidence="5" id="KW-0410">Iron transport</keyword>
<evidence type="ECO:0000256" key="9">
    <source>
        <dbReference type="ARBA" id="ARBA00023077"/>
    </source>
</evidence>
<protein>
    <recommendedName>
        <fullName evidence="17">Secretin/TonB short N-terminal domain-containing protein</fullName>
    </recommendedName>
</protein>
<keyword evidence="8" id="KW-0408">Iron</keyword>
<evidence type="ECO:0000256" key="15">
    <source>
        <dbReference type="RuleBase" id="RU003357"/>
    </source>
</evidence>
<dbReference type="NCBIfam" id="TIGR01785">
    <property type="entry name" value="TonB-hemin"/>
    <property type="match status" value="1"/>
</dbReference>
<dbReference type="Pfam" id="PF07715">
    <property type="entry name" value="Plug"/>
    <property type="match status" value="1"/>
</dbReference>
<keyword evidence="3 13" id="KW-0813">Transport</keyword>
<evidence type="ECO:0000256" key="3">
    <source>
        <dbReference type="ARBA" id="ARBA00022448"/>
    </source>
</evidence>
<evidence type="ECO:0000256" key="12">
    <source>
        <dbReference type="ARBA" id="ARBA00023237"/>
    </source>
</evidence>
<dbReference type="PROSITE" id="PS01156">
    <property type="entry name" value="TONB_DEPENDENT_REC_2"/>
    <property type="match status" value="1"/>
</dbReference>
<keyword evidence="12 13" id="KW-0998">Cell outer membrane</keyword>
<dbReference type="AlphaFoldDB" id="A0A2P7S9K0"/>
<keyword evidence="11" id="KW-0675">Receptor</keyword>
<accession>A0A2P7S9K0</accession>
<keyword evidence="9 15" id="KW-0798">TonB box</keyword>
<dbReference type="Pfam" id="PF00593">
    <property type="entry name" value="TonB_dep_Rec_b-barrel"/>
    <property type="match status" value="1"/>
</dbReference>
<name>A0A2P7S9K0_9HYPH</name>
<dbReference type="Proteomes" id="UP000241229">
    <property type="component" value="Unassembled WGS sequence"/>
</dbReference>
<evidence type="ECO:0000313" key="18">
    <source>
        <dbReference type="EMBL" id="PSJ59159.1"/>
    </source>
</evidence>
<dbReference type="PANTHER" id="PTHR30069">
    <property type="entry name" value="TONB-DEPENDENT OUTER MEMBRANE RECEPTOR"/>
    <property type="match status" value="1"/>
</dbReference>
<dbReference type="EMBL" id="PXYK01000012">
    <property type="protein sequence ID" value="PSJ59159.1"/>
    <property type="molecule type" value="Genomic_DNA"/>
</dbReference>
<dbReference type="SMART" id="SM00965">
    <property type="entry name" value="STN"/>
    <property type="match status" value="1"/>
</dbReference>
<dbReference type="InterPro" id="IPR039426">
    <property type="entry name" value="TonB-dep_rcpt-like"/>
</dbReference>
<evidence type="ECO:0000256" key="13">
    <source>
        <dbReference type="PROSITE-ProRule" id="PRU01360"/>
    </source>
</evidence>
<dbReference type="InterPro" id="IPR011276">
    <property type="entry name" value="TonB_haem/Hb_rcpt"/>
</dbReference>
<dbReference type="Gene3D" id="3.55.50.30">
    <property type="match status" value="1"/>
</dbReference>
<evidence type="ECO:0000256" key="16">
    <source>
        <dbReference type="SAM" id="SignalP"/>
    </source>
</evidence>
<evidence type="ECO:0000256" key="14">
    <source>
        <dbReference type="PROSITE-ProRule" id="PRU10144"/>
    </source>
</evidence>
<dbReference type="GO" id="GO:0015344">
    <property type="term" value="F:siderophore uptake transmembrane transporter activity"/>
    <property type="evidence" value="ECO:0007669"/>
    <property type="project" value="TreeGrafter"/>
</dbReference>
<dbReference type="Pfam" id="PF07660">
    <property type="entry name" value="STN"/>
    <property type="match status" value="1"/>
</dbReference>
<evidence type="ECO:0000256" key="2">
    <source>
        <dbReference type="ARBA" id="ARBA00009810"/>
    </source>
</evidence>
<evidence type="ECO:0000256" key="4">
    <source>
        <dbReference type="ARBA" id="ARBA00022452"/>
    </source>
</evidence>
<evidence type="ECO:0000256" key="5">
    <source>
        <dbReference type="ARBA" id="ARBA00022496"/>
    </source>
</evidence>
<dbReference type="SUPFAM" id="SSF56935">
    <property type="entry name" value="Porins"/>
    <property type="match status" value="1"/>
</dbReference>
<keyword evidence="19" id="KW-1185">Reference proteome</keyword>
<dbReference type="GO" id="GO:0009279">
    <property type="term" value="C:cell outer membrane"/>
    <property type="evidence" value="ECO:0007669"/>
    <property type="project" value="UniProtKB-SubCell"/>
</dbReference>
<keyword evidence="10 13" id="KW-0472">Membrane</keyword>
<sequence length="874" mass="93995">MARRVGVACVRVGAGRTGNRHRRVLSALLASSVLCWTAVAAIPAARAQQAAPTTSRTVDFSIPAQPLPSAINAFIRATGWQISYSSALARGKTSNPVSGAMSPAEALRRLVAGTGVQVRIGAPGSAALVEAGGPALPTPASDGSLVLDPITIAGGSGNAADVPFETPGSSSHISAEQLERVPPTSLGDVFRSAPGVIASGNRVGASVDLNIRGLQGQNRVNVMVDGTRQTAHTYRGYRGSRNEVYVDPDFLGGIDISKGPSAGAGGVGAMGGVVNMRVIDAHDIVKDGQTYGFRVKGGLGSNTESPQSAGTTAIRDGGGPEFFNGDSWYGSAVAATITDDYEFVAGVSRRKAGNYFTGKNGKSTFLDDRVGYATPVEKPLSPFAPGEEVFNTSQDMTSALAKGKVKWGDGHSLGLSYIYYGNTYGEMDETLLSFAMPGGFFIPAEQHELSKTTTHTLKASYAYDPEENDLIDFTSNLWMSDIRSKSTVMRMAEPGREIEAHVTTYGGDLANISIAETPLGLLTTQNGGEFVFEQARENAGFVTYPWAPDDPDYLGRNPTGDRTLASLFNRSSLEFTDWLTVSAGLRYDHYWSEGKGPATDRYPPLDEGRLLPSASVTLTPFDGIQVYGSYTEGWRPPSLRETAASQTQYLVPNPDLKPELSRNWEIGVNVLRDDVLLDGDKLRVKAGWFHNTYDDYIIRTRGDLYYTWANIDEARFTGFEASVQYDTGTVFLEGAFTKYTDVTMCDEPVLYRPERCALNVGGSDYGLMNIPPEYSGSVTAGMRLFDQRLTLGGRAYFFSERYGGYKQIGGAVNVASVYHAATIFDAFGSYKFNDTATLDFSVENIGDRYYIDPLSTGVVPSPGRTIRMGFTTQF</sequence>
<comment type="caution">
    <text evidence="18">The sequence shown here is derived from an EMBL/GenBank/DDBJ whole genome shotgun (WGS) entry which is preliminary data.</text>
</comment>
<feature type="short sequence motif" description="TonB C-terminal box" evidence="14">
    <location>
        <begin position="857"/>
        <end position="874"/>
    </location>
</feature>
<dbReference type="InterPro" id="IPR037066">
    <property type="entry name" value="Plug_dom_sf"/>
</dbReference>
<keyword evidence="5" id="KW-0406">Ion transport</keyword>
<dbReference type="CDD" id="cd01347">
    <property type="entry name" value="ligand_gated_channel"/>
    <property type="match status" value="1"/>
</dbReference>
<dbReference type="PANTHER" id="PTHR30069:SF41">
    <property type="entry name" value="HEME_HEMOPEXIN UTILIZATION PROTEIN C"/>
    <property type="match status" value="1"/>
</dbReference>
<dbReference type="GO" id="GO:0015232">
    <property type="term" value="F:heme transmembrane transporter activity"/>
    <property type="evidence" value="ECO:0007669"/>
    <property type="project" value="InterPro"/>
</dbReference>
<proteinExistence type="inferred from homology"/>
<dbReference type="InterPro" id="IPR011662">
    <property type="entry name" value="Secretin/TonB_short_N"/>
</dbReference>
<dbReference type="RefSeq" id="WP_106772843.1">
    <property type="nucleotide sequence ID" value="NZ_PXYK01000012.1"/>
</dbReference>
<evidence type="ECO:0000256" key="8">
    <source>
        <dbReference type="ARBA" id="ARBA00023004"/>
    </source>
</evidence>
<evidence type="ECO:0000313" key="19">
    <source>
        <dbReference type="Proteomes" id="UP000241229"/>
    </source>
</evidence>
<dbReference type="OrthoDB" id="9796221at2"/>
<keyword evidence="4 13" id="KW-1134">Transmembrane beta strand</keyword>
<dbReference type="InterPro" id="IPR000531">
    <property type="entry name" value="Beta-barrel_TonB"/>
</dbReference>
<organism evidence="18 19">
    <name type="scientific">Kumtagia ephedrae</name>
    <dbReference type="NCBI Taxonomy" id="2116701"/>
    <lineage>
        <taxon>Bacteria</taxon>
        <taxon>Pseudomonadati</taxon>
        <taxon>Pseudomonadota</taxon>
        <taxon>Alphaproteobacteria</taxon>
        <taxon>Hyphomicrobiales</taxon>
        <taxon>Phyllobacteriaceae</taxon>
        <taxon>Kumtagia</taxon>
    </lineage>
</organism>